<name>T1JS35_TETUR</name>
<sequence length="115" mass="13509">MKSDWQSVMAKCLGARHSAMLPQIPDITMSDAGEPSGIFLPWRTHKSDVIWEVFVTPPTRQFYQELSPRGYQILQFLLPSFRHLQFPMRAHPKNHPQVHHKFRLNHHHDFVSKVT</sequence>
<dbReference type="EMBL" id="CAEY01000458">
    <property type="status" value="NOT_ANNOTATED_CDS"/>
    <property type="molecule type" value="Genomic_DNA"/>
</dbReference>
<proteinExistence type="predicted"/>
<dbReference type="Proteomes" id="UP000015104">
    <property type="component" value="Unassembled WGS sequence"/>
</dbReference>
<dbReference type="HOGENOM" id="CLU_2111956_0_0_1"/>
<keyword evidence="2" id="KW-1185">Reference proteome</keyword>
<reference evidence="2" key="1">
    <citation type="submission" date="2011-08" db="EMBL/GenBank/DDBJ databases">
        <authorList>
            <person name="Rombauts S."/>
        </authorList>
    </citation>
    <scope>NUCLEOTIDE SEQUENCE</scope>
    <source>
        <strain evidence="2">London</strain>
    </source>
</reference>
<protein>
    <submittedName>
        <fullName evidence="1">Uncharacterized protein</fullName>
    </submittedName>
</protein>
<dbReference type="AlphaFoldDB" id="T1JS35"/>
<evidence type="ECO:0000313" key="2">
    <source>
        <dbReference type="Proteomes" id="UP000015104"/>
    </source>
</evidence>
<evidence type="ECO:0000313" key="1">
    <source>
        <dbReference type="EnsemblMetazoa" id="tetur01g09100.1"/>
    </source>
</evidence>
<dbReference type="EnsemblMetazoa" id="tetur01g09100.1">
    <property type="protein sequence ID" value="tetur01g09100.1"/>
    <property type="gene ID" value="tetur01g09100"/>
</dbReference>
<accession>T1JS35</accession>
<organism evidence="1 2">
    <name type="scientific">Tetranychus urticae</name>
    <name type="common">Two-spotted spider mite</name>
    <dbReference type="NCBI Taxonomy" id="32264"/>
    <lineage>
        <taxon>Eukaryota</taxon>
        <taxon>Metazoa</taxon>
        <taxon>Ecdysozoa</taxon>
        <taxon>Arthropoda</taxon>
        <taxon>Chelicerata</taxon>
        <taxon>Arachnida</taxon>
        <taxon>Acari</taxon>
        <taxon>Acariformes</taxon>
        <taxon>Trombidiformes</taxon>
        <taxon>Prostigmata</taxon>
        <taxon>Eleutherengona</taxon>
        <taxon>Raphignathae</taxon>
        <taxon>Tetranychoidea</taxon>
        <taxon>Tetranychidae</taxon>
        <taxon>Tetranychus</taxon>
    </lineage>
</organism>
<reference evidence="1" key="2">
    <citation type="submission" date="2015-06" db="UniProtKB">
        <authorList>
            <consortium name="EnsemblMetazoa"/>
        </authorList>
    </citation>
    <scope>IDENTIFICATION</scope>
</reference>